<name>A0A090D2K7_9BACT</name>
<sequence>MQSTLIQDILHESDRLVKIITSIPPSDRHLKVIEGTGGKVSAADLLAYQIGWGKNLIRWYEEGVKGKDPEMPGNGFTTWDYVAIAKDFYQKYASNDQIKVFKQTVSRIIEIIQIEEPTGQLDQIGVWEWCTLVSGKKWPLRKWIQVNTVAPYKRAIQLIKKSGLT</sequence>
<dbReference type="PANTHER" id="PTHR40658">
    <property type="match status" value="1"/>
</dbReference>
<keyword evidence="2" id="KW-1185">Reference proteome</keyword>
<dbReference type="RefSeq" id="WP_041018000.1">
    <property type="nucleotide sequence ID" value="NZ_CCEJ010000008.1"/>
</dbReference>
<accession>A0A090D2K7</accession>
<protein>
    <recommendedName>
        <fullName evidence="3">ClbS/DfsB family four-helix bundle protein</fullName>
    </recommendedName>
</protein>
<dbReference type="InterPro" id="IPR012550">
    <property type="entry name" value="DUF1706"/>
</dbReference>
<proteinExistence type="predicted"/>
<evidence type="ECO:0000313" key="2">
    <source>
        <dbReference type="Proteomes" id="UP000031552"/>
    </source>
</evidence>
<dbReference type="Gene3D" id="1.20.120.450">
    <property type="entry name" value="dinb family like domain"/>
    <property type="match status" value="1"/>
</dbReference>
<dbReference type="AlphaFoldDB" id="A0A090D2K7"/>
<dbReference type="Pfam" id="PF08020">
    <property type="entry name" value="DUF1706"/>
    <property type="match status" value="1"/>
</dbReference>
<dbReference type="EMBL" id="CCEJ010000008">
    <property type="protein sequence ID" value="CDR34453.1"/>
    <property type="molecule type" value="Genomic_DNA"/>
</dbReference>
<dbReference type="Proteomes" id="UP000031552">
    <property type="component" value="Unassembled WGS sequence"/>
</dbReference>
<gene>
    <name evidence="1" type="ORF">CSEC_1640</name>
</gene>
<evidence type="ECO:0000313" key="1">
    <source>
        <dbReference type="EMBL" id="CDR34453.1"/>
    </source>
</evidence>
<dbReference type="eggNOG" id="COG4283">
    <property type="taxonomic scope" value="Bacteria"/>
</dbReference>
<reference evidence="1" key="1">
    <citation type="submission" date="2013-12" db="EMBL/GenBank/DDBJ databases">
        <authorList>
            <person name="Linke B."/>
        </authorList>
    </citation>
    <scope>NUCLEOTIDE SEQUENCE [LARGE SCALE GENOMIC DNA]</scope>
    <source>
        <strain evidence="1">CRIB-18</strain>
    </source>
</reference>
<dbReference type="STRING" id="1437425.CSEC_1640"/>
<reference evidence="1" key="2">
    <citation type="submission" date="2014-09" db="EMBL/GenBank/DDBJ databases">
        <title>Criblamydia sequanensis harbors a mega-plasmid encoding arsenite resistance.</title>
        <authorList>
            <person name="Bertelli C."/>
            <person name="Goesmann A."/>
            <person name="Greub G."/>
        </authorList>
    </citation>
    <scope>NUCLEOTIDE SEQUENCE [LARGE SCALE GENOMIC DNA]</scope>
    <source>
        <strain evidence="1">CRIB-18</strain>
    </source>
</reference>
<dbReference type="PANTHER" id="PTHR40658:SF4">
    <property type="entry name" value="HYPOTHETICAL CYTOSOLIC PROTEIN"/>
    <property type="match status" value="1"/>
</dbReference>
<dbReference type="InterPro" id="IPR034660">
    <property type="entry name" value="DinB/YfiT-like"/>
</dbReference>
<evidence type="ECO:0008006" key="3">
    <source>
        <dbReference type="Google" id="ProtNLM"/>
    </source>
</evidence>
<comment type="caution">
    <text evidence="1">The sequence shown here is derived from an EMBL/GenBank/DDBJ whole genome shotgun (WGS) entry which is preliminary data.</text>
</comment>
<organism evidence="1 2">
    <name type="scientific">Candidatus Criblamydia sequanensis CRIB-18</name>
    <dbReference type="NCBI Taxonomy" id="1437425"/>
    <lineage>
        <taxon>Bacteria</taxon>
        <taxon>Pseudomonadati</taxon>
        <taxon>Chlamydiota</taxon>
        <taxon>Chlamydiia</taxon>
        <taxon>Parachlamydiales</taxon>
        <taxon>Candidatus Criblamydiaceae</taxon>
        <taxon>Candidatus Criblamydia</taxon>
    </lineage>
</organism>
<dbReference type="OrthoDB" id="9786621at2"/>